<keyword evidence="4" id="KW-1003">Cell membrane</keyword>
<dbReference type="Proteomes" id="UP000396862">
    <property type="component" value="Unassembled WGS sequence"/>
</dbReference>
<evidence type="ECO:0000256" key="4">
    <source>
        <dbReference type="ARBA" id="ARBA00022475"/>
    </source>
</evidence>
<evidence type="ECO:0000256" key="6">
    <source>
        <dbReference type="ARBA" id="ARBA00022989"/>
    </source>
</evidence>
<dbReference type="PANTHER" id="PTHR21716:SF53">
    <property type="entry name" value="PERMEASE PERM-RELATED"/>
    <property type="match status" value="1"/>
</dbReference>
<dbReference type="GO" id="GO:0055085">
    <property type="term" value="P:transmembrane transport"/>
    <property type="evidence" value="ECO:0007669"/>
    <property type="project" value="TreeGrafter"/>
</dbReference>
<evidence type="ECO:0000256" key="2">
    <source>
        <dbReference type="ARBA" id="ARBA00009773"/>
    </source>
</evidence>
<sequence>MNQRTRNVILFVGISILIFLLFYFRNIVAYILIAAVLSLIGRPLMRAIQRISIKKKHLGKTSSALITLLIMLAATIGFLAALIPLVAMEIKDLSAIDVTSVVDYLDVAFAHLSNKLPHFVADSGADSGMQEYIQEQLANMLNLGQVTNLFSSVAGTLGNLFLMFFSVSFILFFFLKEEQLFSHIILVFVSSKYETKAKHVMTSINHLLKRYFIGIIFEVLGVMILDTIGFSVIGLGFNHGLVVAVFAGVMNVIPYIGPWIGGAFGVLVAIATHLDDSFPDVALPLILLVLLVVVIVQVIDNVVFQPVIYSNSVRAHPLEIFLVILMAGSFAGIAGMILAIPVYTVLRVIAHEFLSQFRLVRELTSKMTDD</sequence>
<feature type="transmembrane region" description="Helical" evidence="8">
    <location>
        <begin position="29"/>
        <end position="45"/>
    </location>
</feature>
<dbReference type="RefSeq" id="WP_106540365.1">
    <property type="nucleotide sequence ID" value="NZ_BLAU01000001.1"/>
</dbReference>
<accession>A0A2P8CK40</accession>
<keyword evidence="5 8" id="KW-0812">Transmembrane</keyword>
<evidence type="ECO:0000256" key="1">
    <source>
        <dbReference type="ARBA" id="ARBA00004651"/>
    </source>
</evidence>
<keyword evidence="3" id="KW-0813">Transport</keyword>
<comment type="similarity">
    <text evidence="2">Belongs to the autoinducer-2 exporter (AI-2E) (TC 2.A.86) family.</text>
</comment>
<gene>
    <name evidence="10" type="ORF">CLV93_101265</name>
    <name evidence="9" type="ORF">JCM18694_01780</name>
</gene>
<keyword evidence="7 8" id="KW-0472">Membrane</keyword>
<evidence type="ECO:0000256" key="5">
    <source>
        <dbReference type="ARBA" id="ARBA00022692"/>
    </source>
</evidence>
<feature type="transmembrane region" description="Helical" evidence="8">
    <location>
        <begin position="241"/>
        <end position="269"/>
    </location>
</feature>
<dbReference type="PANTHER" id="PTHR21716">
    <property type="entry name" value="TRANSMEMBRANE PROTEIN"/>
    <property type="match status" value="1"/>
</dbReference>
<dbReference type="Pfam" id="PF01594">
    <property type="entry name" value="AI-2E_transport"/>
    <property type="match status" value="1"/>
</dbReference>
<comment type="caution">
    <text evidence="10">The sequence shown here is derived from an EMBL/GenBank/DDBJ whole genome shotgun (WGS) entry which is preliminary data.</text>
</comment>
<dbReference type="EMBL" id="PYGC01000001">
    <property type="protein sequence ID" value="PSK85312.1"/>
    <property type="molecule type" value="Genomic_DNA"/>
</dbReference>
<evidence type="ECO:0000313" key="11">
    <source>
        <dbReference type="Proteomes" id="UP000240621"/>
    </source>
</evidence>
<keyword evidence="6 8" id="KW-1133">Transmembrane helix</keyword>
<dbReference type="GO" id="GO:0005886">
    <property type="term" value="C:plasma membrane"/>
    <property type="evidence" value="ECO:0007669"/>
    <property type="project" value="UniProtKB-SubCell"/>
</dbReference>
<feature type="transmembrane region" description="Helical" evidence="8">
    <location>
        <begin position="320"/>
        <end position="346"/>
    </location>
</feature>
<evidence type="ECO:0000256" key="3">
    <source>
        <dbReference type="ARBA" id="ARBA00022448"/>
    </source>
</evidence>
<evidence type="ECO:0000313" key="12">
    <source>
        <dbReference type="Proteomes" id="UP000396862"/>
    </source>
</evidence>
<dbReference type="InterPro" id="IPR002549">
    <property type="entry name" value="AI-2E-like"/>
</dbReference>
<dbReference type="EMBL" id="BLAU01000001">
    <property type="protein sequence ID" value="GET19932.1"/>
    <property type="molecule type" value="Genomic_DNA"/>
</dbReference>
<protein>
    <submittedName>
        <fullName evidence="9">AI-2E family transporter</fullName>
    </submittedName>
    <submittedName>
        <fullName evidence="10">Putative PurR-regulated permease PerM</fullName>
    </submittedName>
</protein>
<feature type="transmembrane region" description="Helical" evidence="8">
    <location>
        <begin position="281"/>
        <end position="300"/>
    </location>
</feature>
<reference evidence="10 11" key="1">
    <citation type="submission" date="2018-03" db="EMBL/GenBank/DDBJ databases">
        <title>Genomic Encyclopedia of Archaeal and Bacterial Type Strains, Phase II (KMG-II): from individual species to whole genera.</title>
        <authorList>
            <person name="Goeker M."/>
        </authorList>
    </citation>
    <scope>NUCLEOTIDE SEQUENCE [LARGE SCALE GENOMIC DNA]</scope>
    <source>
        <strain evidence="10 11">DSM 27267</strain>
    </source>
</reference>
<dbReference type="Proteomes" id="UP000240621">
    <property type="component" value="Unassembled WGS sequence"/>
</dbReference>
<reference evidence="9 12" key="2">
    <citation type="submission" date="2019-10" db="EMBL/GenBank/DDBJ databases">
        <title>Prolixibacter strains distinguished by the presence of nitrate reductase genes were adept at nitrate-dependent anaerobic corrosion of metallic iron and carbon steel.</title>
        <authorList>
            <person name="Iino T."/>
            <person name="Shono N."/>
            <person name="Ito K."/>
            <person name="Nakamura R."/>
            <person name="Sueoka K."/>
            <person name="Harayama S."/>
            <person name="Ohkuma M."/>
        </authorList>
    </citation>
    <scope>NUCLEOTIDE SEQUENCE [LARGE SCALE GENOMIC DNA]</scope>
    <source>
        <strain evidence="9 12">MIC1-1</strain>
    </source>
</reference>
<comment type="subcellular location">
    <subcellularLocation>
        <location evidence="1">Cell membrane</location>
        <topology evidence="1">Multi-pass membrane protein</topology>
    </subcellularLocation>
</comment>
<feature type="transmembrane region" description="Helical" evidence="8">
    <location>
        <begin position="65"/>
        <end position="87"/>
    </location>
</feature>
<keyword evidence="12" id="KW-1185">Reference proteome</keyword>
<name>A0A2P8CK40_9BACT</name>
<proteinExistence type="inferred from homology"/>
<dbReference type="AlphaFoldDB" id="A0A2P8CK40"/>
<evidence type="ECO:0000256" key="8">
    <source>
        <dbReference type="SAM" id="Phobius"/>
    </source>
</evidence>
<evidence type="ECO:0000313" key="9">
    <source>
        <dbReference type="EMBL" id="GET19932.1"/>
    </source>
</evidence>
<evidence type="ECO:0000256" key="7">
    <source>
        <dbReference type="ARBA" id="ARBA00023136"/>
    </source>
</evidence>
<feature type="transmembrane region" description="Helical" evidence="8">
    <location>
        <begin position="149"/>
        <end position="175"/>
    </location>
</feature>
<evidence type="ECO:0000313" key="10">
    <source>
        <dbReference type="EMBL" id="PSK85312.1"/>
    </source>
</evidence>
<dbReference type="OrthoDB" id="9793390at2"/>
<feature type="transmembrane region" description="Helical" evidence="8">
    <location>
        <begin position="7"/>
        <end position="23"/>
    </location>
</feature>
<feature type="transmembrane region" description="Helical" evidence="8">
    <location>
        <begin position="211"/>
        <end position="235"/>
    </location>
</feature>
<organism evidence="10 11">
    <name type="scientific">Prolixibacter denitrificans</name>
    <dbReference type="NCBI Taxonomy" id="1541063"/>
    <lineage>
        <taxon>Bacteria</taxon>
        <taxon>Pseudomonadati</taxon>
        <taxon>Bacteroidota</taxon>
        <taxon>Bacteroidia</taxon>
        <taxon>Marinilabiliales</taxon>
        <taxon>Prolixibacteraceae</taxon>
        <taxon>Prolixibacter</taxon>
    </lineage>
</organism>